<reference evidence="3" key="1">
    <citation type="submission" date="2015-05" db="EMBL/GenBank/DDBJ databases">
        <authorList>
            <person name="Urmite Genomes"/>
        </authorList>
    </citation>
    <scope>NUCLEOTIDE SEQUENCE [LARGE SCALE GENOMIC DNA]</scope>
    <source>
        <strain evidence="3">LF1</strain>
    </source>
</reference>
<name>A0A0U1NYL3_9BACI</name>
<dbReference type="EMBL" id="CVRB01000003">
    <property type="protein sequence ID" value="CRK83121.1"/>
    <property type="molecule type" value="Genomic_DNA"/>
</dbReference>
<keyword evidence="1" id="KW-0472">Membrane</keyword>
<feature type="transmembrane region" description="Helical" evidence="1">
    <location>
        <begin position="39"/>
        <end position="56"/>
    </location>
</feature>
<feature type="transmembrane region" description="Helical" evidence="1">
    <location>
        <begin position="77"/>
        <end position="99"/>
    </location>
</feature>
<evidence type="ECO:0000256" key="1">
    <source>
        <dbReference type="SAM" id="Phobius"/>
    </source>
</evidence>
<dbReference type="OrthoDB" id="2428268at2"/>
<dbReference type="Proteomes" id="UP000199087">
    <property type="component" value="Unassembled WGS sequence"/>
</dbReference>
<keyword evidence="1" id="KW-0812">Transmembrane</keyword>
<keyword evidence="1" id="KW-1133">Transmembrane helix</keyword>
<sequence length="100" mass="11594">MRVLLELIRIIFIFLFLGAISSGIINYIYTKLGTDMNSYGWMGVIAIFILLFVLYRNKLQFSGWYKGKGRVKLSEKVFKLLIFSSVSLLLLPPILSFFFK</sequence>
<evidence type="ECO:0000313" key="3">
    <source>
        <dbReference type="Proteomes" id="UP000199087"/>
    </source>
</evidence>
<gene>
    <name evidence="2" type="ORF">BN000_03079</name>
</gene>
<dbReference type="AlphaFoldDB" id="A0A0U1NYL3"/>
<evidence type="ECO:0000313" key="2">
    <source>
        <dbReference type="EMBL" id="CRK83121.1"/>
    </source>
</evidence>
<keyword evidence="3" id="KW-1185">Reference proteome</keyword>
<organism evidence="2 3">
    <name type="scientific">Neobacillus massiliamazoniensis</name>
    <dbReference type="NCBI Taxonomy" id="1499688"/>
    <lineage>
        <taxon>Bacteria</taxon>
        <taxon>Bacillati</taxon>
        <taxon>Bacillota</taxon>
        <taxon>Bacilli</taxon>
        <taxon>Bacillales</taxon>
        <taxon>Bacillaceae</taxon>
        <taxon>Neobacillus</taxon>
    </lineage>
</organism>
<feature type="transmembrane region" description="Helical" evidence="1">
    <location>
        <begin position="7"/>
        <end position="27"/>
    </location>
</feature>
<accession>A0A0U1NYL3</accession>
<proteinExistence type="predicted"/>
<protein>
    <submittedName>
        <fullName evidence="2">Uncharacterized protein</fullName>
    </submittedName>
</protein>